<dbReference type="RefSeq" id="WP_107724712.1">
    <property type="nucleotide sequence ID" value="NZ_PZZP01000001.1"/>
</dbReference>
<dbReference type="Proteomes" id="UP000241639">
    <property type="component" value="Unassembled WGS sequence"/>
</dbReference>
<comment type="caution">
    <text evidence="9">The sequence shown here is derived from an EMBL/GenBank/DDBJ whole genome shotgun (WGS) entry which is preliminary data.</text>
</comment>
<evidence type="ECO:0000256" key="3">
    <source>
        <dbReference type="ARBA" id="ARBA00022475"/>
    </source>
</evidence>
<feature type="domain" description="ABC transmembrane type-1" evidence="8">
    <location>
        <begin position="76"/>
        <end position="265"/>
    </location>
</feature>
<protein>
    <submittedName>
        <fullName evidence="9">Carbohydrate ABC transporter membrane protein 2 (CUT1 family)</fullName>
    </submittedName>
</protein>
<evidence type="ECO:0000256" key="1">
    <source>
        <dbReference type="ARBA" id="ARBA00004651"/>
    </source>
</evidence>
<keyword evidence="6 7" id="KW-0472">Membrane</keyword>
<dbReference type="Gene3D" id="1.10.3720.10">
    <property type="entry name" value="MetI-like"/>
    <property type="match status" value="1"/>
</dbReference>
<evidence type="ECO:0000256" key="5">
    <source>
        <dbReference type="ARBA" id="ARBA00022989"/>
    </source>
</evidence>
<feature type="transmembrane region" description="Helical" evidence="7">
    <location>
        <begin position="244"/>
        <end position="265"/>
    </location>
</feature>
<keyword evidence="5 7" id="KW-1133">Transmembrane helix</keyword>
<dbReference type="GO" id="GO:0005886">
    <property type="term" value="C:plasma membrane"/>
    <property type="evidence" value="ECO:0007669"/>
    <property type="project" value="UniProtKB-SubCell"/>
</dbReference>
<dbReference type="CDD" id="cd06261">
    <property type="entry name" value="TM_PBP2"/>
    <property type="match status" value="1"/>
</dbReference>
<feature type="transmembrane region" description="Helical" evidence="7">
    <location>
        <begin position="145"/>
        <end position="165"/>
    </location>
</feature>
<dbReference type="InterPro" id="IPR035906">
    <property type="entry name" value="MetI-like_sf"/>
</dbReference>
<evidence type="ECO:0000259" key="8">
    <source>
        <dbReference type="PROSITE" id="PS50928"/>
    </source>
</evidence>
<dbReference type="SUPFAM" id="SSF161098">
    <property type="entry name" value="MetI-like"/>
    <property type="match status" value="1"/>
</dbReference>
<evidence type="ECO:0000256" key="6">
    <source>
        <dbReference type="ARBA" id="ARBA00023136"/>
    </source>
</evidence>
<evidence type="ECO:0000256" key="7">
    <source>
        <dbReference type="RuleBase" id="RU363032"/>
    </source>
</evidence>
<feature type="transmembrane region" description="Helical" evidence="7">
    <location>
        <begin position="111"/>
        <end position="133"/>
    </location>
</feature>
<proteinExistence type="inferred from homology"/>
<dbReference type="PANTHER" id="PTHR43744">
    <property type="entry name" value="ABC TRANSPORTER PERMEASE PROTEIN MG189-RELATED-RELATED"/>
    <property type="match status" value="1"/>
</dbReference>
<keyword evidence="3" id="KW-1003">Cell membrane</keyword>
<accession>A0A2T4Z7H8</accession>
<feature type="transmembrane region" description="Helical" evidence="7">
    <location>
        <begin position="186"/>
        <end position="208"/>
    </location>
</feature>
<comment type="subcellular location">
    <subcellularLocation>
        <location evidence="1 7">Cell membrane</location>
        <topology evidence="1 7">Multi-pass membrane protein</topology>
    </subcellularLocation>
</comment>
<evidence type="ECO:0000313" key="10">
    <source>
        <dbReference type="Proteomes" id="UP000241639"/>
    </source>
</evidence>
<keyword evidence="4 7" id="KW-0812">Transmembrane</keyword>
<keyword evidence="10" id="KW-1185">Reference proteome</keyword>
<comment type="similarity">
    <text evidence="7">Belongs to the binding-protein-dependent transport system permease family.</text>
</comment>
<dbReference type="PROSITE" id="PS50928">
    <property type="entry name" value="ABC_TM1"/>
    <property type="match status" value="1"/>
</dbReference>
<dbReference type="Pfam" id="PF00528">
    <property type="entry name" value="BPD_transp_1"/>
    <property type="match status" value="1"/>
</dbReference>
<dbReference type="AlphaFoldDB" id="A0A2T4Z7H8"/>
<dbReference type="InterPro" id="IPR000515">
    <property type="entry name" value="MetI-like"/>
</dbReference>
<evidence type="ECO:0000256" key="4">
    <source>
        <dbReference type="ARBA" id="ARBA00022692"/>
    </source>
</evidence>
<name>A0A2T4Z7H8_9BACL</name>
<evidence type="ECO:0000313" key="9">
    <source>
        <dbReference type="EMBL" id="PTM57842.1"/>
    </source>
</evidence>
<dbReference type="EMBL" id="PZZP01000001">
    <property type="protein sequence ID" value="PTM57842.1"/>
    <property type="molecule type" value="Genomic_DNA"/>
</dbReference>
<evidence type="ECO:0000256" key="2">
    <source>
        <dbReference type="ARBA" id="ARBA00022448"/>
    </source>
</evidence>
<reference evidence="9 10" key="1">
    <citation type="submission" date="2018-04" db="EMBL/GenBank/DDBJ databases">
        <title>Genomic Encyclopedia of Archaeal and Bacterial Type Strains, Phase II (KMG-II): from individual species to whole genera.</title>
        <authorList>
            <person name="Goeker M."/>
        </authorList>
    </citation>
    <scope>NUCLEOTIDE SEQUENCE [LARGE SCALE GENOMIC DNA]</scope>
    <source>
        <strain evidence="9 10">DSM 45169</strain>
    </source>
</reference>
<dbReference type="GO" id="GO:0055085">
    <property type="term" value="P:transmembrane transport"/>
    <property type="evidence" value="ECO:0007669"/>
    <property type="project" value="InterPro"/>
</dbReference>
<feature type="transmembrane region" description="Helical" evidence="7">
    <location>
        <begin position="80"/>
        <end position="102"/>
    </location>
</feature>
<keyword evidence="2 7" id="KW-0813">Transport</keyword>
<feature type="transmembrane region" description="Helical" evidence="7">
    <location>
        <begin position="12"/>
        <end position="33"/>
    </location>
</feature>
<sequence>MQNGNNQRGLRIFTTVFLLVMAAVWIFPLLWVLSSSLKPESEVIANPLTWIPQTFTLENYAQVLTNTDNSPILRWFGNSLFIATAHTALMLLFNAMSAYAFARMRFPGREWLFWLLMLTMMFPPVLNYIPLYAMVDQLGWIDTPWAMIFPGLGGVFGIFLLRQFFVGIPVELEEAARIDGANSWQIFSRIFLPLSKPALVTLAIFTFMGNWNDFLWPLIVTNSLEMRTLPVGLSLLQGYYNIQFGKLTASTVISAIPVLVVFLFAQRFFIKGITLSGIKG</sequence>
<organism evidence="9 10">
    <name type="scientific">Desmospora activa DSM 45169</name>
    <dbReference type="NCBI Taxonomy" id="1121389"/>
    <lineage>
        <taxon>Bacteria</taxon>
        <taxon>Bacillati</taxon>
        <taxon>Bacillota</taxon>
        <taxon>Bacilli</taxon>
        <taxon>Bacillales</taxon>
        <taxon>Thermoactinomycetaceae</taxon>
        <taxon>Desmospora</taxon>
    </lineage>
</organism>
<dbReference type="OrthoDB" id="9771544at2"/>
<dbReference type="PANTHER" id="PTHR43744:SF12">
    <property type="entry name" value="ABC TRANSPORTER PERMEASE PROTEIN MG189-RELATED"/>
    <property type="match status" value="1"/>
</dbReference>
<gene>
    <name evidence="9" type="ORF">C8J48_0405</name>
</gene>